<reference evidence="1 2" key="1">
    <citation type="submission" date="2022-01" db="EMBL/GenBank/DDBJ databases">
        <title>A chromosomal length assembly of Cordylochernes scorpioides.</title>
        <authorList>
            <person name="Zeh D."/>
            <person name="Zeh J."/>
        </authorList>
    </citation>
    <scope>NUCLEOTIDE SEQUENCE [LARGE SCALE GENOMIC DNA]</scope>
    <source>
        <strain evidence="1">IN4F17</strain>
        <tissue evidence="1">Whole Body</tissue>
    </source>
</reference>
<name>A0ABY6JV80_9ARAC</name>
<dbReference type="PANTHER" id="PTHR46060:SF1">
    <property type="entry name" value="MARINER MOS1 TRANSPOSASE-LIKE PROTEIN"/>
    <property type="match status" value="1"/>
</dbReference>
<dbReference type="InterPro" id="IPR052709">
    <property type="entry name" value="Transposase-MT_Hybrid"/>
</dbReference>
<gene>
    <name evidence="1" type="ORF">LAZ67_1001180</name>
</gene>
<protein>
    <recommendedName>
        <fullName evidence="3">Transposase</fullName>
    </recommendedName>
</protein>
<dbReference type="Proteomes" id="UP001235939">
    <property type="component" value="Chromosome 01"/>
</dbReference>
<sequence length="191" mass="22086">MKVNLKDIKSLISLTGVDNKFEAQIESSKILFTVLSQADHRNALYQEDGPILCNDMLYIEKKTKRQSTLWCSSKSPPPKKFAELEVLENKWSFFFRKSGFIDILIVTGIQQNAFQQYLKKIKQSRPRVQLKGVLLRHDNTRPHTSAQTLDFLTNSGVQLLTHPPYSPDLAPCDFFFLFAKVKLVEKDKIWH</sequence>
<dbReference type="EMBL" id="CP092863">
    <property type="protein sequence ID" value="UYV60449.1"/>
    <property type="molecule type" value="Genomic_DNA"/>
</dbReference>
<dbReference type="InterPro" id="IPR036397">
    <property type="entry name" value="RNaseH_sf"/>
</dbReference>
<evidence type="ECO:0000313" key="1">
    <source>
        <dbReference type="EMBL" id="UYV60449.1"/>
    </source>
</evidence>
<dbReference type="PANTHER" id="PTHR46060">
    <property type="entry name" value="MARINER MOS1 TRANSPOSASE-LIKE PROTEIN"/>
    <property type="match status" value="1"/>
</dbReference>
<proteinExistence type="predicted"/>
<evidence type="ECO:0000313" key="2">
    <source>
        <dbReference type="Proteomes" id="UP001235939"/>
    </source>
</evidence>
<evidence type="ECO:0008006" key="3">
    <source>
        <dbReference type="Google" id="ProtNLM"/>
    </source>
</evidence>
<dbReference type="Gene3D" id="3.30.420.10">
    <property type="entry name" value="Ribonuclease H-like superfamily/Ribonuclease H"/>
    <property type="match status" value="1"/>
</dbReference>
<organism evidence="1 2">
    <name type="scientific">Cordylochernes scorpioides</name>
    <dbReference type="NCBI Taxonomy" id="51811"/>
    <lineage>
        <taxon>Eukaryota</taxon>
        <taxon>Metazoa</taxon>
        <taxon>Ecdysozoa</taxon>
        <taxon>Arthropoda</taxon>
        <taxon>Chelicerata</taxon>
        <taxon>Arachnida</taxon>
        <taxon>Pseudoscorpiones</taxon>
        <taxon>Cheliferoidea</taxon>
        <taxon>Chernetidae</taxon>
        <taxon>Cordylochernes</taxon>
    </lineage>
</organism>
<accession>A0ABY6JV80</accession>
<keyword evidence="2" id="KW-1185">Reference proteome</keyword>